<dbReference type="Gene3D" id="3.40.50.150">
    <property type="entry name" value="Vaccinia Virus protein VP39"/>
    <property type="match status" value="1"/>
</dbReference>
<dbReference type="PANTHER" id="PTHR47313">
    <property type="entry name" value="RIBOSOMAL RNA LARGE SUBUNIT METHYLTRANSFERASE K/L"/>
    <property type="match status" value="1"/>
</dbReference>
<dbReference type="CDD" id="cd11715">
    <property type="entry name" value="THUMP_AdoMetMT"/>
    <property type="match status" value="1"/>
</dbReference>
<dbReference type="GO" id="GO:0032259">
    <property type="term" value="P:methylation"/>
    <property type="evidence" value="ECO:0007669"/>
    <property type="project" value="UniProtKB-KW"/>
</dbReference>
<dbReference type="Proteomes" id="UP001595818">
    <property type="component" value="Unassembled WGS sequence"/>
</dbReference>
<gene>
    <name evidence="5" type="ORF">ACFPFU_20075</name>
</gene>
<dbReference type="EMBL" id="JBHSJJ010000014">
    <property type="protein sequence ID" value="MFC4874014.1"/>
    <property type="molecule type" value="Genomic_DNA"/>
</dbReference>
<dbReference type="Gene3D" id="3.30.2130.30">
    <property type="match status" value="1"/>
</dbReference>
<keyword evidence="1 5" id="KW-0489">Methyltransferase</keyword>
<dbReference type="Pfam" id="PF22020">
    <property type="entry name" value="RlmL_1st"/>
    <property type="match status" value="1"/>
</dbReference>
<evidence type="ECO:0000256" key="1">
    <source>
        <dbReference type="ARBA" id="ARBA00022603"/>
    </source>
</evidence>
<dbReference type="Pfam" id="PF01170">
    <property type="entry name" value="UPF0020"/>
    <property type="match status" value="1"/>
</dbReference>
<dbReference type="PROSITE" id="PS51165">
    <property type="entry name" value="THUMP"/>
    <property type="match status" value="1"/>
</dbReference>
<organism evidence="5 6">
    <name type="scientific">Negadavirga shengliensis</name>
    <dbReference type="NCBI Taxonomy" id="1389218"/>
    <lineage>
        <taxon>Bacteria</taxon>
        <taxon>Pseudomonadati</taxon>
        <taxon>Bacteroidota</taxon>
        <taxon>Cytophagia</taxon>
        <taxon>Cytophagales</taxon>
        <taxon>Cyclobacteriaceae</taxon>
        <taxon>Negadavirga</taxon>
    </lineage>
</organism>
<evidence type="ECO:0000256" key="2">
    <source>
        <dbReference type="ARBA" id="ARBA00022679"/>
    </source>
</evidence>
<dbReference type="InterPro" id="IPR000241">
    <property type="entry name" value="RlmKL-like_Mtase"/>
</dbReference>
<protein>
    <submittedName>
        <fullName evidence="5">Class I SAM-dependent RNA methyltransferase</fullName>
    </submittedName>
</protein>
<accession>A0ABV9T6H5</accession>
<feature type="domain" description="THUMP" evidence="4">
    <location>
        <begin position="49"/>
        <end position="160"/>
    </location>
</feature>
<sequence length="394" mass="44625">MIDFSKEGKVVITCFDRYAPYLEMELKELGFSPADVHRTHVELKASLEDCIFLNMHLRTASHVLFEIQSFTLKHIQDLYKKVKNISWEDYLEKDGYFSVISNVAHESVDNPLFANLKIKDAIADRFREKFGVRPDSGSALNGTVFQFFWKESEASIYINTSGETLIKHGYRKIPGNAPMMEALVSATLLASGWDRKSPFVNPMCGSGTVAIEAALLATNRYPGLYRDEYAFMHIKGYDPGHYRKLKKELDRKINDHVDFDIIASDISNRAITASKTNASTAGVEHLIRFEVCDFRDTTVPEAETGAMFLNPEYGERLGEEDELELVYREIGDFMKKRCSGYTGLVFTGNLDLGKKVGLKPKRRIPFYNGTIDCRLLVFELYKGSRRGEPGSAPV</sequence>
<dbReference type="InterPro" id="IPR054170">
    <property type="entry name" value="RlmL_1st"/>
</dbReference>
<dbReference type="Pfam" id="PF02926">
    <property type="entry name" value="THUMP"/>
    <property type="match status" value="1"/>
</dbReference>
<evidence type="ECO:0000313" key="6">
    <source>
        <dbReference type="Proteomes" id="UP001595818"/>
    </source>
</evidence>
<proteinExistence type="predicted"/>
<comment type="caution">
    <text evidence="5">The sequence shown here is derived from an EMBL/GenBank/DDBJ whole genome shotgun (WGS) entry which is preliminary data.</text>
</comment>
<dbReference type="PANTHER" id="PTHR47313:SF1">
    <property type="entry name" value="RIBOSOMAL RNA LARGE SUBUNIT METHYLTRANSFERASE K_L"/>
    <property type="match status" value="1"/>
</dbReference>
<dbReference type="InterPro" id="IPR029063">
    <property type="entry name" value="SAM-dependent_MTases_sf"/>
</dbReference>
<evidence type="ECO:0000313" key="5">
    <source>
        <dbReference type="EMBL" id="MFC4874014.1"/>
    </source>
</evidence>
<dbReference type="InterPro" id="IPR004114">
    <property type="entry name" value="THUMP_dom"/>
</dbReference>
<keyword evidence="2" id="KW-0808">Transferase</keyword>
<dbReference type="GO" id="GO:0008168">
    <property type="term" value="F:methyltransferase activity"/>
    <property type="evidence" value="ECO:0007669"/>
    <property type="project" value="UniProtKB-KW"/>
</dbReference>
<dbReference type="SUPFAM" id="SSF53335">
    <property type="entry name" value="S-adenosyl-L-methionine-dependent methyltransferases"/>
    <property type="match status" value="1"/>
</dbReference>
<keyword evidence="3" id="KW-0694">RNA-binding</keyword>
<evidence type="ECO:0000256" key="3">
    <source>
        <dbReference type="PROSITE-ProRule" id="PRU00529"/>
    </source>
</evidence>
<keyword evidence="6" id="KW-1185">Reference proteome</keyword>
<name>A0ABV9T6H5_9BACT</name>
<dbReference type="RefSeq" id="WP_377067448.1">
    <property type="nucleotide sequence ID" value="NZ_JBHSJJ010000014.1"/>
</dbReference>
<reference evidence="6" key="1">
    <citation type="journal article" date="2019" name="Int. J. Syst. Evol. Microbiol.">
        <title>The Global Catalogue of Microorganisms (GCM) 10K type strain sequencing project: providing services to taxonomists for standard genome sequencing and annotation.</title>
        <authorList>
            <consortium name="The Broad Institute Genomics Platform"/>
            <consortium name="The Broad Institute Genome Sequencing Center for Infectious Disease"/>
            <person name="Wu L."/>
            <person name="Ma J."/>
        </authorList>
    </citation>
    <scope>NUCLEOTIDE SEQUENCE [LARGE SCALE GENOMIC DNA]</scope>
    <source>
        <strain evidence="6">CGMCC 4.7466</strain>
    </source>
</reference>
<evidence type="ECO:0000259" key="4">
    <source>
        <dbReference type="PROSITE" id="PS51165"/>
    </source>
</evidence>